<feature type="domain" description="Disease resistance protein winged helix" evidence="9">
    <location>
        <begin position="480"/>
        <end position="543"/>
    </location>
</feature>
<proteinExistence type="inferred from homology"/>
<sequence>MGGMNRIGIRERETRGGSLIGIVVVGAAAAAHTAHQPSSRGRADSPRMMRASLLAPLELSADLTPPLPSARHFASRVALPPLPEHSMLQVNASSLKVLQHLQPSPFSEKLVGILREEFVKTLFVRRDIRRLRESLKYFDSVREDADALALENRVTGTWWSDVKDVMYDVDDIVDFLRAHSYKQRCCDRVLFSRLAQLPLDYRIARRIKYVNERLVQITMNSKMFVPLAMRSPQTLQRNGVSRYVAALVDELDVVGREIKETTDDMVQMIIGCGHQSTISVYGILGMGGIGKTTLAQKIYNDRRIRERFHHVLIWLSISESISETDLLKEAIEKAGGQSYQGKSKDQLLQALLNCITGQSIFLVLDNMTSSHIWIDLLRSPIERCADAHVLVTTRSRDVLSQMNAIHVHEIVKKCDGLPLAIKAVAGVLSSKATKEEWARVLESRWCYEGLPEEIQGPLYLSYNDLSPQLKSCFLWCALMPQNFHIHRDVTYFWIAEGFVKKEGSRPIQEVAEDYYHELIMRNLLQARPEYIDKGISTMHDLLRLLGQYLTRDVAVFMDEDETPPNVRRLAVGNAVEEIPGIQDQKNLRCLLVYHHDACRSVKRDIYRKLEHLRILILVGAGLQSIPESVGHLVLLRLLDVSCNEEIKQLPGSIGNLTCLEHLSVSGCEKLASLPASLMTLSTISFLNIVFQDGTGGFRLDELDSLSKIRRLLLIKLEKASPPASPVLCNKRHLKELGLTCTMGEEADCRTSYEDSEVKNIEEIYNKLCPSRKLQYIFIDGFPGDAFPKWLSSEPQDTLPNLAHLHFNH</sequence>
<dbReference type="InterPro" id="IPR044974">
    <property type="entry name" value="Disease_R_plants"/>
</dbReference>
<dbReference type="Gene3D" id="1.10.10.10">
    <property type="entry name" value="Winged helix-like DNA-binding domain superfamily/Winged helix DNA-binding domain"/>
    <property type="match status" value="1"/>
</dbReference>
<dbReference type="OMA" id="VDCPMEQ"/>
<dbReference type="SMR" id="A0A0P0XEK0"/>
<dbReference type="PRINTS" id="PR00364">
    <property type="entry name" value="DISEASERSIST"/>
</dbReference>
<reference evidence="12" key="1">
    <citation type="journal article" date="2005" name="Nature">
        <title>The map-based sequence of the rice genome.</title>
        <authorList>
            <consortium name="International rice genome sequencing project (IRGSP)"/>
            <person name="Matsumoto T."/>
            <person name="Wu J."/>
            <person name="Kanamori H."/>
            <person name="Katayose Y."/>
            <person name="Fujisawa M."/>
            <person name="Namiki N."/>
            <person name="Mizuno H."/>
            <person name="Yamamoto K."/>
            <person name="Antonio B.A."/>
            <person name="Baba T."/>
            <person name="Sakata K."/>
            <person name="Nagamura Y."/>
            <person name="Aoki H."/>
            <person name="Arikawa K."/>
            <person name="Arita K."/>
            <person name="Bito T."/>
            <person name="Chiden Y."/>
            <person name="Fujitsuka N."/>
            <person name="Fukunaka R."/>
            <person name="Hamada M."/>
            <person name="Harada C."/>
            <person name="Hayashi A."/>
            <person name="Hijishita S."/>
            <person name="Honda M."/>
            <person name="Hosokawa S."/>
            <person name="Ichikawa Y."/>
            <person name="Idonuma A."/>
            <person name="Iijima M."/>
            <person name="Ikeda M."/>
            <person name="Ikeno M."/>
            <person name="Ito K."/>
            <person name="Ito S."/>
            <person name="Ito T."/>
            <person name="Ito Y."/>
            <person name="Ito Y."/>
            <person name="Iwabuchi A."/>
            <person name="Kamiya K."/>
            <person name="Karasawa W."/>
            <person name="Kurita K."/>
            <person name="Katagiri S."/>
            <person name="Kikuta A."/>
            <person name="Kobayashi H."/>
            <person name="Kobayashi N."/>
            <person name="Machita K."/>
            <person name="Maehara T."/>
            <person name="Masukawa M."/>
            <person name="Mizubayashi T."/>
            <person name="Mukai Y."/>
            <person name="Nagasaki H."/>
            <person name="Nagata Y."/>
            <person name="Naito S."/>
            <person name="Nakashima M."/>
            <person name="Nakama Y."/>
            <person name="Nakamichi Y."/>
            <person name="Nakamura M."/>
            <person name="Meguro A."/>
            <person name="Negishi M."/>
            <person name="Ohta I."/>
            <person name="Ohta T."/>
            <person name="Okamoto M."/>
            <person name="Ono N."/>
            <person name="Saji S."/>
            <person name="Sakaguchi M."/>
            <person name="Sakai K."/>
            <person name="Shibata M."/>
            <person name="Shimokawa T."/>
            <person name="Song J."/>
            <person name="Takazaki Y."/>
            <person name="Terasawa K."/>
            <person name="Tsugane M."/>
            <person name="Tsuji K."/>
            <person name="Ueda S."/>
            <person name="Waki K."/>
            <person name="Yamagata H."/>
            <person name="Yamamoto M."/>
            <person name="Yamamoto S."/>
            <person name="Yamane H."/>
            <person name="Yoshiki S."/>
            <person name="Yoshihara R."/>
            <person name="Yukawa K."/>
            <person name="Zhong H."/>
            <person name="Yano M."/>
            <person name="Yuan Q."/>
            <person name="Ouyang S."/>
            <person name="Liu J."/>
            <person name="Jones K.M."/>
            <person name="Gansberger K."/>
            <person name="Moffat K."/>
            <person name="Hill J."/>
            <person name="Bera J."/>
            <person name="Fadrosh D."/>
            <person name="Jin S."/>
            <person name="Johri S."/>
            <person name="Kim M."/>
            <person name="Overton L."/>
            <person name="Reardon M."/>
            <person name="Tsitrin T."/>
            <person name="Vuong H."/>
            <person name="Weaver B."/>
            <person name="Ciecko A."/>
            <person name="Tallon L."/>
            <person name="Jackson J."/>
            <person name="Pai G."/>
            <person name="Aken S.V."/>
            <person name="Utterback T."/>
            <person name="Reidmuller S."/>
            <person name="Feldblyum T."/>
            <person name="Hsiao J."/>
            <person name="Zismann V."/>
            <person name="Iobst S."/>
            <person name="de Vazeille A.R."/>
            <person name="Buell C.R."/>
            <person name="Ying K."/>
            <person name="Li Y."/>
            <person name="Lu T."/>
            <person name="Huang Y."/>
            <person name="Zhao Q."/>
            <person name="Feng Q."/>
            <person name="Zhang L."/>
            <person name="Zhu J."/>
            <person name="Weng Q."/>
            <person name="Mu J."/>
            <person name="Lu Y."/>
            <person name="Fan D."/>
            <person name="Liu Y."/>
            <person name="Guan J."/>
            <person name="Zhang Y."/>
            <person name="Yu S."/>
            <person name="Liu X."/>
            <person name="Zhang Y."/>
            <person name="Hong G."/>
            <person name="Han B."/>
            <person name="Choisne N."/>
            <person name="Demange N."/>
            <person name="Orjeda G."/>
            <person name="Samain S."/>
            <person name="Cattolico L."/>
            <person name="Pelletier E."/>
            <person name="Couloux A."/>
            <person name="Segurens B."/>
            <person name="Wincker P."/>
            <person name="D'Hont A."/>
            <person name="Scarpelli C."/>
            <person name="Weissenbach J."/>
            <person name="Salanoubat M."/>
            <person name="Quetier F."/>
            <person name="Yu Y."/>
            <person name="Kim H.R."/>
            <person name="Rambo T."/>
            <person name="Currie J."/>
            <person name="Collura K."/>
            <person name="Luo M."/>
            <person name="Yang T."/>
            <person name="Ammiraju J.S.S."/>
            <person name="Engler F."/>
            <person name="Soderlund C."/>
            <person name="Wing R.A."/>
            <person name="Palmer L.E."/>
            <person name="de la Bastide M."/>
            <person name="Spiegel L."/>
            <person name="Nascimento L."/>
            <person name="Zutavern T."/>
            <person name="O'Shaughnessy A."/>
            <person name="Dike S."/>
            <person name="Dedhia N."/>
            <person name="Preston R."/>
            <person name="Balija V."/>
            <person name="McCombie W.R."/>
            <person name="Chow T."/>
            <person name="Chen H."/>
            <person name="Chung M."/>
            <person name="Chen C."/>
            <person name="Shaw J."/>
            <person name="Wu H."/>
            <person name="Hsiao K."/>
            <person name="Chao Y."/>
            <person name="Chu M."/>
            <person name="Cheng C."/>
            <person name="Hour A."/>
            <person name="Lee P."/>
            <person name="Lin S."/>
            <person name="Lin Y."/>
            <person name="Liou J."/>
            <person name="Liu S."/>
            <person name="Hsing Y."/>
            <person name="Raghuvanshi S."/>
            <person name="Mohanty A."/>
            <person name="Bharti A.K."/>
            <person name="Gaur A."/>
            <person name="Gupta V."/>
            <person name="Kumar D."/>
            <person name="Ravi V."/>
            <person name="Vij S."/>
            <person name="Kapur A."/>
            <person name="Khurana P."/>
            <person name="Khurana P."/>
            <person name="Khurana J.P."/>
            <person name="Tyagi A.K."/>
            <person name="Gaikwad K."/>
            <person name="Singh A."/>
            <person name="Dalal V."/>
            <person name="Srivastava S."/>
            <person name="Dixit A."/>
            <person name="Pal A.K."/>
            <person name="Ghazi I.A."/>
            <person name="Yadav M."/>
            <person name="Pandit A."/>
            <person name="Bhargava A."/>
            <person name="Sureshbabu K."/>
            <person name="Batra K."/>
            <person name="Sharma T.R."/>
            <person name="Mohapatra T."/>
            <person name="Singh N.K."/>
            <person name="Messing J."/>
            <person name="Nelson A.B."/>
            <person name="Fuks G."/>
            <person name="Kavchok S."/>
            <person name="Keizer G."/>
            <person name="Linton E."/>
            <person name="Llaca V."/>
            <person name="Song R."/>
            <person name="Tanyolac B."/>
            <person name="Young S."/>
            <person name="Ho-Il K."/>
            <person name="Hahn J.H."/>
            <person name="Sangsakoo G."/>
            <person name="Vanavichit A."/>
            <person name="de Mattos Luiz.A.T."/>
            <person name="Zimmer P.D."/>
            <person name="Malone G."/>
            <person name="Dellagostin O."/>
            <person name="de Oliveira A.C."/>
            <person name="Bevan M."/>
            <person name="Bancroft I."/>
            <person name="Minx P."/>
            <person name="Cordum H."/>
            <person name="Wilson R."/>
            <person name="Cheng Z."/>
            <person name="Jin W."/>
            <person name="Jiang J."/>
            <person name="Leong S.A."/>
            <person name="Iwama H."/>
            <person name="Gojobori T."/>
            <person name="Itoh T."/>
            <person name="Niimura Y."/>
            <person name="Fujii Y."/>
            <person name="Habara T."/>
            <person name="Sakai H."/>
            <person name="Sato Y."/>
            <person name="Wilson G."/>
            <person name="Kumar K."/>
            <person name="McCouch S."/>
            <person name="Juretic N."/>
            <person name="Hoen D."/>
            <person name="Wright S."/>
            <person name="Bruskiewich R."/>
            <person name="Bureau T."/>
            <person name="Miyao A."/>
            <person name="Hirochika H."/>
            <person name="Nishikawa T."/>
            <person name="Kadowaki K."/>
            <person name="Sugiura M."/>
            <person name="Burr B."/>
            <person name="Sasaki T."/>
        </authorList>
    </citation>
    <scope>NUCLEOTIDE SEQUENCE [LARGE SCALE GENOMIC DNA]</scope>
    <source>
        <strain evidence="12">cv. Nipponbare</strain>
    </source>
</reference>
<dbReference type="Gramene" id="Os08t0332600-00">
    <property type="protein sequence ID" value="Os08t0332600-00"/>
    <property type="gene ID" value="Os08g0332600"/>
</dbReference>
<dbReference type="Pfam" id="PF23559">
    <property type="entry name" value="WHD_DRP"/>
    <property type="match status" value="1"/>
</dbReference>
<keyword evidence="5" id="KW-0611">Plant defense</keyword>
<keyword evidence="2" id="KW-0433">Leucine-rich repeat</keyword>
<dbReference type="InterPro" id="IPR038005">
    <property type="entry name" value="RX-like_CC"/>
</dbReference>
<dbReference type="InterPro" id="IPR036388">
    <property type="entry name" value="WH-like_DNA-bd_sf"/>
</dbReference>
<dbReference type="SUPFAM" id="SSF52047">
    <property type="entry name" value="RNI-like"/>
    <property type="match status" value="1"/>
</dbReference>
<dbReference type="Pfam" id="PF18052">
    <property type="entry name" value="Rx_N"/>
    <property type="match status" value="1"/>
</dbReference>
<organism evidence="11 12">
    <name type="scientific">Oryza sativa subsp. japonica</name>
    <name type="common">Rice</name>
    <dbReference type="NCBI Taxonomy" id="39947"/>
    <lineage>
        <taxon>Eukaryota</taxon>
        <taxon>Viridiplantae</taxon>
        <taxon>Streptophyta</taxon>
        <taxon>Embryophyta</taxon>
        <taxon>Tracheophyta</taxon>
        <taxon>Spermatophyta</taxon>
        <taxon>Magnoliopsida</taxon>
        <taxon>Liliopsida</taxon>
        <taxon>Poales</taxon>
        <taxon>Poaceae</taxon>
        <taxon>BOP clade</taxon>
        <taxon>Oryzoideae</taxon>
        <taxon>Oryzeae</taxon>
        <taxon>Oryzinae</taxon>
        <taxon>Oryza</taxon>
        <taxon>Oryza sativa</taxon>
    </lineage>
</organism>
<dbReference type="STRING" id="39947.A0A0P0XEK0"/>
<evidence type="ECO:0000259" key="8">
    <source>
        <dbReference type="Pfam" id="PF18052"/>
    </source>
</evidence>
<keyword evidence="3" id="KW-0677">Repeat</keyword>
<evidence type="ECO:0000256" key="2">
    <source>
        <dbReference type="ARBA" id="ARBA00022614"/>
    </source>
</evidence>
<evidence type="ECO:0000259" key="9">
    <source>
        <dbReference type="Pfam" id="PF23559"/>
    </source>
</evidence>
<dbReference type="PaxDb" id="39947-A0A0P0XEK0"/>
<dbReference type="InterPro" id="IPR041118">
    <property type="entry name" value="Rx_N"/>
</dbReference>
<dbReference type="Proteomes" id="UP000059680">
    <property type="component" value="Chromosome 8"/>
</dbReference>
<keyword evidence="12" id="KW-1185">Reference proteome</keyword>
<reference evidence="11 12" key="3">
    <citation type="journal article" date="2013" name="Rice">
        <title>Improvement of the Oryza sativa Nipponbare reference genome using next generation sequence and optical map data.</title>
        <authorList>
            <person name="Kawahara Y."/>
            <person name="de la Bastide M."/>
            <person name="Hamilton J.P."/>
            <person name="Kanamori H."/>
            <person name="McCombie W.R."/>
            <person name="Ouyang S."/>
            <person name="Schwartz D.C."/>
            <person name="Tanaka T."/>
            <person name="Wu J."/>
            <person name="Zhou S."/>
            <person name="Childs K.L."/>
            <person name="Davidson R.M."/>
            <person name="Lin H."/>
            <person name="Quesada-Ocampo L."/>
            <person name="Vaillancourt B."/>
            <person name="Sakai H."/>
            <person name="Lee S.S."/>
            <person name="Kim J."/>
            <person name="Numa H."/>
            <person name="Itoh T."/>
            <person name="Buell C.R."/>
            <person name="Matsumoto T."/>
        </authorList>
    </citation>
    <scope>NUCLEOTIDE SEQUENCE [LARGE SCALE GENOMIC DNA]</scope>
    <source>
        <strain evidence="12">cv. Nipponbare</strain>
    </source>
</reference>
<dbReference type="CDD" id="cd14798">
    <property type="entry name" value="RX-CC_like"/>
    <property type="match status" value="1"/>
</dbReference>
<evidence type="ECO:0000313" key="11">
    <source>
        <dbReference type="EMBL" id="BAT04939.1"/>
    </source>
</evidence>
<keyword evidence="4" id="KW-0547">Nucleotide-binding</keyword>
<dbReference type="Pfam" id="PF00931">
    <property type="entry name" value="NB-ARC"/>
    <property type="match status" value="1"/>
</dbReference>
<evidence type="ECO:0000256" key="1">
    <source>
        <dbReference type="ARBA" id="ARBA00008894"/>
    </source>
</evidence>
<evidence type="ECO:0000313" key="12">
    <source>
        <dbReference type="Proteomes" id="UP000059680"/>
    </source>
</evidence>
<feature type="domain" description="NB-ARC" evidence="7">
    <location>
        <begin position="275"/>
        <end position="408"/>
    </location>
</feature>
<gene>
    <name evidence="11" type="ordered locus">Os08g0332600</name>
    <name evidence="11" type="ORF">OSNPB_080332600</name>
</gene>
<dbReference type="PANTHER" id="PTHR23155:SF1100">
    <property type="entry name" value="OS08G0332600 PROTEIN"/>
    <property type="match status" value="1"/>
</dbReference>
<dbReference type="InterPro" id="IPR058922">
    <property type="entry name" value="WHD_DRP"/>
</dbReference>
<dbReference type="PANTHER" id="PTHR23155">
    <property type="entry name" value="DISEASE RESISTANCE PROTEIN RP"/>
    <property type="match status" value="1"/>
</dbReference>
<dbReference type="InParanoid" id="A0A0P0XEK0"/>
<dbReference type="InterPro" id="IPR032675">
    <property type="entry name" value="LRR_dom_sf"/>
</dbReference>
<feature type="domain" description="Disease resistance R13L4/SHOC-2-like LRR" evidence="10">
    <location>
        <begin position="571"/>
        <end position="806"/>
    </location>
</feature>
<dbReference type="SUPFAM" id="SSF52540">
    <property type="entry name" value="P-loop containing nucleoside triphosphate hydrolases"/>
    <property type="match status" value="1"/>
</dbReference>
<dbReference type="InterPro" id="IPR055414">
    <property type="entry name" value="LRR_R13L4/SHOC2-like"/>
</dbReference>
<dbReference type="InterPro" id="IPR027417">
    <property type="entry name" value="P-loop_NTPase"/>
</dbReference>
<dbReference type="GO" id="GO:0043531">
    <property type="term" value="F:ADP binding"/>
    <property type="evidence" value="ECO:0007669"/>
    <property type="project" value="InterPro"/>
</dbReference>
<evidence type="ECO:0000256" key="6">
    <source>
        <dbReference type="ARBA" id="ARBA00023054"/>
    </source>
</evidence>
<dbReference type="Gene3D" id="1.20.5.4130">
    <property type="match status" value="1"/>
</dbReference>
<evidence type="ECO:0000256" key="4">
    <source>
        <dbReference type="ARBA" id="ARBA00022741"/>
    </source>
</evidence>
<dbReference type="AlphaFoldDB" id="A0A0P0XEK0"/>
<dbReference type="GO" id="GO:0098542">
    <property type="term" value="P:defense response to other organism"/>
    <property type="evidence" value="ECO:0000318"/>
    <property type="project" value="GO_Central"/>
</dbReference>
<feature type="domain" description="Disease resistance N-terminal" evidence="8">
    <location>
        <begin position="105"/>
        <end position="188"/>
    </location>
</feature>
<evidence type="ECO:0000259" key="7">
    <source>
        <dbReference type="Pfam" id="PF00931"/>
    </source>
</evidence>
<dbReference type="EMBL" id="AP014964">
    <property type="protein sequence ID" value="BAT04939.1"/>
    <property type="molecule type" value="Genomic_DNA"/>
</dbReference>
<evidence type="ECO:0000259" key="10">
    <source>
        <dbReference type="Pfam" id="PF23598"/>
    </source>
</evidence>
<reference evidence="11 12" key="2">
    <citation type="journal article" date="2013" name="Plant Cell Physiol.">
        <title>Rice Annotation Project Database (RAP-DB): an integrative and interactive database for rice genomics.</title>
        <authorList>
            <person name="Sakai H."/>
            <person name="Lee S.S."/>
            <person name="Tanaka T."/>
            <person name="Numa H."/>
            <person name="Kim J."/>
            <person name="Kawahara Y."/>
            <person name="Wakimoto H."/>
            <person name="Yang C.C."/>
            <person name="Iwamoto M."/>
            <person name="Abe T."/>
            <person name="Yamada Y."/>
            <person name="Muto A."/>
            <person name="Inokuchi H."/>
            <person name="Ikemura T."/>
            <person name="Matsumoto T."/>
            <person name="Sasaki T."/>
            <person name="Itoh T."/>
        </authorList>
    </citation>
    <scope>NUCLEOTIDE SEQUENCE [LARGE SCALE GENOMIC DNA]</scope>
    <source>
        <strain evidence="12">cv. Nipponbare</strain>
    </source>
</reference>
<keyword evidence="6" id="KW-0175">Coiled coil</keyword>
<evidence type="ECO:0000256" key="5">
    <source>
        <dbReference type="ARBA" id="ARBA00022821"/>
    </source>
</evidence>
<dbReference type="InterPro" id="IPR002182">
    <property type="entry name" value="NB-ARC"/>
</dbReference>
<comment type="similarity">
    <text evidence="1">Belongs to the disease resistance NB-LRR family.</text>
</comment>
<protein>
    <submittedName>
        <fullName evidence="11">Os08g0332600 protein</fullName>
    </submittedName>
</protein>
<dbReference type="Pfam" id="PF23598">
    <property type="entry name" value="LRR_14"/>
    <property type="match status" value="1"/>
</dbReference>
<dbReference type="eggNOG" id="KOG4658">
    <property type="taxonomic scope" value="Eukaryota"/>
</dbReference>
<dbReference type="Gene3D" id="3.80.10.10">
    <property type="entry name" value="Ribonuclease Inhibitor"/>
    <property type="match status" value="1"/>
</dbReference>
<dbReference type="Gene3D" id="3.40.50.300">
    <property type="entry name" value="P-loop containing nucleotide triphosphate hydrolases"/>
    <property type="match status" value="1"/>
</dbReference>
<evidence type="ECO:0000256" key="3">
    <source>
        <dbReference type="ARBA" id="ARBA00022737"/>
    </source>
</evidence>
<name>A0A0P0XEK0_ORYSJ</name>
<accession>A0A0P0XEK0</accession>